<dbReference type="KEGG" id="vco:VC0395_0438"/>
<dbReference type="InterPro" id="IPR036162">
    <property type="entry name" value="Resolvase-like_N_sf"/>
</dbReference>
<dbReference type="SUPFAM" id="SSF53041">
    <property type="entry name" value="Resolvase-like"/>
    <property type="match status" value="1"/>
</dbReference>
<keyword evidence="2" id="KW-0238">DNA-binding</keyword>
<dbReference type="SMART" id="SM00857">
    <property type="entry name" value="Resolvase"/>
    <property type="match status" value="1"/>
</dbReference>
<dbReference type="EMBL" id="CP000626">
    <property type="protein sequence ID" value="ABQ19134.1"/>
    <property type="molecule type" value="Genomic_DNA"/>
</dbReference>
<dbReference type="GO" id="GO:0000150">
    <property type="term" value="F:DNA strand exchange activity"/>
    <property type="evidence" value="ECO:0007669"/>
    <property type="project" value="InterPro"/>
</dbReference>
<evidence type="ECO:0000256" key="4">
    <source>
        <dbReference type="PIRSR" id="PIRSR606118-50"/>
    </source>
</evidence>
<dbReference type="GO" id="GO:0015074">
    <property type="term" value="P:DNA integration"/>
    <property type="evidence" value="ECO:0007669"/>
    <property type="project" value="UniProtKB-KW"/>
</dbReference>
<dbReference type="Proteomes" id="UP000000249">
    <property type="component" value="Chromosome 2"/>
</dbReference>
<feature type="region of interest" description="Disordered" evidence="5">
    <location>
        <begin position="103"/>
        <end position="128"/>
    </location>
</feature>
<dbReference type="PATRIC" id="fig|345073.21.peg.3551"/>
<accession>A0A0H3AFG2</accession>
<dbReference type="KEGG" id="vcr:VC395_A0819"/>
<dbReference type="OrthoDB" id="9797501at2"/>
<organism evidence="7 8">
    <name type="scientific">Vibrio cholerae serotype O1 (strain ATCC 39541 / Classical Ogawa 395 / O395)</name>
    <dbReference type="NCBI Taxonomy" id="345073"/>
    <lineage>
        <taxon>Bacteria</taxon>
        <taxon>Pseudomonadati</taxon>
        <taxon>Pseudomonadota</taxon>
        <taxon>Gammaproteobacteria</taxon>
        <taxon>Vibrionales</taxon>
        <taxon>Vibrionaceae</taxon>
        <taxon>Vibrio</taxon>
    </lineage>
</organism>
<evidence type="ECO:0000256" key="1">
    <source>
        <dbReference type="ARBA" id="ARBA00022908"/>
    </source>
</evidence>
<dbReference type="InterPro" id="IPR050639">
    <property type="entry name" value="SSR_resolvase"/>
</dbReference>
<dbReference type="PROSITE" id="PS51736">
    <property type="entry name" value="RECOMBINASES_3"/>
    <property type="match status" value="1"/>
</dbReference>
<protein>
    <submittedName>
        <fullName evidence="7">Resolvase</fullName>
    </submittedName>
</protein>
<feature type="compositionally biased region" description="Polar residues" evidence="5">
    <location>
        <begin position="110"/>
        <end position="120"/>
    </location>
</feature>
<dbReference type="InterPro" id="IPR006119">
    <property type="entry name" value="Resolv_N"/>
</dbReference>
<gene>
    <name evidence="7" type="ordered locus">VC0395_0438</name>
</gene>
<dbReference type="InterPro" id="IPR006118">
    <property type="entry name" value="Recombinase_CS"/>
</dbReference>
<dbReference type="PANTHER" id="PTHR30461">
    <property type="entry name" value="DNA-INVERTASE FROM LAMBDOID PROPHAGE"/>
    <property type="match status" value="1"/>
</dbReference>
<reference evidence="7 8" key="1">
    <citation type="submission" date="2007-03" db="EMBL/GenBank/DDBJ databases">
        <authorList>
            <person name="Heidelberg J."/>
        </authorList>
    </citation>
    <scope>NUCLEOTIDE SEQUENCE [LARGE SCALE GENOMIC DNA]</scope>
    <source>
        <strain evidence="8">ATCC 39541 / Classical Ogawa 395 / O395</strain>
    </source>
</reference>
<dbReference type="Pfam" id="PF00239">
    <property type="entry name" value="Resolvase"/>
    <property type="match status" value="1"/>
</dbReference>
<evidence type="ECO:0000313" key="8">
    <source>
        <dbReference type="Proteomes" id="UP000000249"/>
    </source>
</evidence>
<dbReference type="GO" id="GO:0003677">
    <property type="term" value="F:DNA binding"/>
    <property type="evidence" value="ECO:0007669"/>
    <property type="project" value="UniProtKB-KW"/>
</dbReference>
<feature type="domain" description="Resolvase/invertase-type recombinase catalytic" evidence="6">
    <location>
        <begin position="119"/>
        <end position="261"/>
    </location>
</feature>
<evidence type="ECO:0000259" key="6">
    <source>
        <dbReference type="PROSITE" id="PS51736"/>
    </source>
</evidence>
<name>A0A0H3AFG2_VIBC3</name>
<sequence>MFINTIDNKEHIIHYEHILKSTHTVNEVNTVSEVDAMKYSLIKLSAMNSYSDCQQAIEDIEADPENYTTETRAAARIGGHCELLKGAKEKIKALEKKADSFIPSDDSEEVNTVSETSQRTYGYGRVSTDEQTTSQQLTAIREAGHKVSDNRFIVDEGVSGGVCAMERPAFRNLVENKLEKGDTLVIAKLDRLGRDNIDVQQVVQMLTDKGIKLFILDLPVADLSSPEGKLMLQMFATFAEFEKNRISERIRDKLKQLKQEGKALGRPTKNVYDDVQELKAQGISQRTIADKLNVSLSTVRRNWVDTKRSLEVVTESGQ</sequence>
<dbReference type="AlphaFoldDB" id="A0A0H3AFG2"/>
<feature type="active site" description="O-(5'-phospho-DNA)-serine intermediate" evidence="4">
    <location>
        <position position="127"/>
    </location>
</feature>
<dbReference type="eggNOG" id="COG1961">
    <property type="taxonomic scope" value="Bacteria"/>
</dbReference>
<keyword evidence="3" id="KW-0233">DNA recombination</keyword>
<keyword evidence="1" id="KW-0229">DNA integration</keyword>
<dbReference type="Gene3D" id="3.40.50.1390">
    <property type="entry name" value="Resolvase, N-terminal catalytic domain"/>
    <property type="match status" value="1"/>
</dbReference>
<evidence type="ECO:0000256" key="3">
    <source>
        <dbReference type="ARBA" id="ARBA00023172"/>
    </source>
</evidence>
<evidence type="ECO:0000313" key="7">
    <source>
        <dbReference type="EMBL" id="ABQ19134.1"/>
    </source>
</evidence>
<dbReference type="PROSITE" id="PS00398">
    <property type="entry name" value="RECOMBINASES_2"/>
    <property type="match status" value="1"/>
</dbReference>
<evidence type="ECO:0000256" key="5">
    <source>
        <dbReference type="SAM" id="MobiDB-lite"/>
    </source>
</evidence>
<evidence type="ECO:0000256" key="2">
    <source>
        <dbReference type="ARBA" id="ARBA00023125"/>
    </source>
</evidence>
<dbReference type="CDD" id="cd03768">
    <property type="entry name" value="SR_ResInv"/>
    <property type="match status" value="1"/>
</dbReference>
<dbReference type="PANTHER" id="PTHR30461:SF2">
    <property type="entry name" value="SERINE RECOMBINASE PINE-RELATED"/>
    <property type="match status" value="1"/>
</dbReference>
<proteinExistence type="predicted"/>